<gene>
    <name evidence="1" type="ORF">SPARVUS_LOCUS8286571</name>
</gene>
<feature type="non-terminal residue" evidence="1">
    <location>
        <position position="1"/>
    </location>
</feature>
<comment type="caution">
    <text evidence="1">The sequence shown here is derived from an EMBL/GenBank/DDBJ whole genome shotgun (WGS) entry which is preliminary data.</text>
</comment>
<dbReference type="EMBL" id="CATNWA010014788">
    <property type="protein sequence ID" value="CAI9575909.1"/>
    <property type="molecule type" value="Genomic_DNA"/>
</dbReference>
<name>A0ABN9DTC5_9NEOB</name>
<evidence type="ECO:0000313" key="1">
    <source>
        <dbReference type="EMBL" id="CAI9575909.1"/>
    </source>
</evidence>
<keyword evidence="2" id="KW-1185">Reference proteome</keyword>
<reference evidence="1" key="1">
    <citation type="submission" date="2023-05" db="EMBL/GenBank/DDBJ databases">
        <authorList>
            <person name="Stuckert A."/>
        </authorList>
    </citation>
    <scope>NUCLEOTIDE SEQUENCE</scope>
</reference>
<proteinExistence type="predicted"/>
<organism evidence="1 2">
    <name type="scientific">Staurois parvus</name>
    <dbReference type="NCBI Taxonomy" id="386267"/>
    <lineage>
        <taxon>Eukaryota</taxon>
        <taxon>Metazoa</taxon>
        <taxon>Chordata</taxon>
        <taxon>Craniata</taxon>
        <taxon>Vertebrata</taxon>
        <taxon>Euteleostomi</taxon>
        <taxon>Amphibia</taxon>
        <taxon>Batrachia</taxon>
        <taxon>Anura</taxon>
        <taxon>Neobatrachia</taxon>
        <taxon>Ranoidea</taxon>
        <taxon>Ranidae</taxon>
        <taxon>Staurois</taxon>
    </lineage>
</organism>
<accession>A0ABN9DTC5</accession>
<sequence>KAWFTYVRVGPLRIRTKIRADAPPARTNADLRAGAIISNGTLPALEIATVMETKVPMLAAFSEEVQGLLPCVSRGMGVHSNGWALVPTQNAARMAA</sequence>
<feature type="non-terminal residue" evidence="1">
    <location>
        <position position="96"/>
    </location>
</feature>
<protein>
    <submittedName>
        <fullName evidence="1">Uncharacterized protein</fullName>
    </submittedName>
</protein>
<dbReference type="Proteomes" id="UP001162483">
    <property type="component" value="Unassembled WGS sequence"/>
</dbReference>
<evidence type="ECO:0000313" key="2">
    <source>
        <dbReference type="Proteomes" id="UP001162483"/>
    </source>
</evidence>